<reference evidence="2 3" key="1">
    <citation type="submission" date="2024-02" db="EMBL/GenBank/DDBJ databases">
        <authorList>
            <person name="Chen Y."/>
            <person name="Shah S."/>
            <person name="Dougan E. K."/>
            <person name="Thang M."/>
            <person name="Chan C."/>
        </authorList>
    </citation>
    <scope>NUCLEOTIDE SEQUENCE [LARGE SCALE GENOMIC DNA]</scope>
</reference>
<feature type="compositionally biased region" description="Basic and acidic residues" evidence="1">
    <location>
        <begin position="356"/>
        <end position="369"/>
    </location>
</feature>
<evidence type="ECO:0000313" key="3">
    <source>
        <dbReference type="Proteomes" id="UP001642464"/>
    </source>
</evidence>
<evidence type="ECO:0000256" key="1">
    <source>
        <dbReference type="SAM" id="MobiDB-lite"/>
    </source>
</evidence>
<name>A0ABP0J701_9DINO</name>
<gene>
    <name evidence="2" type="ORF">SCF082_LOCUS10568</name>
</gene>
<comment type="caution">
    <text evidence="2">The sequence shown here is derived from an EMBL/GenBank/DDBJ whole genome shotgun (WGS) entry which is preliminary data.</text>
</comment>
<feature type="non-terminal residue" evidence="2">
    <location>
        <position position="1"/>
    </location>
</feature>
<feature type="compositionally biased region" description="Low complexity" evidence="1">
    <location>
        <begin position="150"/>
        <end position="164"/>
    </location>
</feature>
<dbReference type="Proteomes" id="UP001642464">
    <property type="component" value="Unassembled WGS sequence"/>
</dbReference>
<proteinExistence type="predicted"/>
<keyword evidence="3" id="KW-1185">Reference proteome</keyword>
<accession>A0ABP0J701</accession>
<feature type="region of interest" description="Disordered" evidence="1">
    <location>
        <begin position="91"/>
        <end position="241"/>
    </location>
</feature>
<dbReference type="EMBL" id="CAXAMM010006202">
    <property type="protein sequence ID" value="CAK9010185.1"/>
    <property type="molecule type" value="Genomic_DNA"/>
</dbReference>
<organism evidence="2 3">
    <name type="scientific">Durusdinium trenchii</name>
    <dbReference type="NCBI Taxonomy" id="1381693"/>
    <lineage>
        <taxon>Eukaryota</taxon>
        <taxon>Sar</taxon>
        <taxon>Alveolata</taxon>
        <taxon>Dinophyceae</taxon>
        <taxon>Suessiales</taxon>
        <taxon>Symbiodiniaceae</taxon>
        <taxon>Durusdinium</taxon>
    </lineage>
</organism>
<sequence length="495" mass="54790">GRVPMERLRLGRGGERNELAEALIQQQVSLLEAELLRDGLNVDAIAIQEQLDTFEGELRAAFVEKRASSQKRTKQQEAEEQQRWRLQHLQRREGAYNDSRSVSPSDFQRHRALRRASPRAPEVQVPSLSDFQRHRSIRRQGSQRTDPEESAPSASPERSANNPSTARTVDHSRMAAGTPEVGGDSTRGPTLQQLGPTETSFAAPMPQPPKLMQTAPTSKVSGDADMPGGNETRFAAPMSQPRSMATIENAPVIGEAPASAQPGESPQAQSQRLICPGILERRNHKVEEEVWRIESRTSFEGKVEEAQQVGSRVGLATCSQVVQPQVKMPWLDSAVACTESPSEREHRPIAHGVRQGTRDQARPPDHLEVSDPVAQPRPECPEDSALLKLISQLTHDEARREDVLIKAKDEMSRLKLLLSLGTERRRCHRCDLQICSLRNLLRCLVQLGELVEQGEVEQLEGPELLSSVGQVLNSVAHVDPQLAELALCLGDLETQ</sequence>
<feature type="compositionally biased region" description="Polar residues" evidence="1">
    <location>
        <begin position="187"/>
        <end position="200"/>
    </location>
</feature>
<feature type="region of interest" description="Disordered" evidence="1">
    <location>
        <begin position="339"/>
        <end position="379"/>
    </location>
</feature>
<evidence type="ECO:0000313" key="2">
    <source>
        <dbReference type="EMBL" id="CAK9010185.1"/>
    </source>
</evidence>
<protein>
    <submittedName>
        <fullName evidence="2">Phosphodiesterase</fullName>
    </submittedName>
</protein>